<dbReference type="InterPro" id="IPR025110">
    <property type="entry name" value="AMP-bd_C"/>
</dbReference>
<feature type="domain" description="AMP-binding enzyme C-terminal" evidence="2">
    <location>
        <begin position="428"/>
        <end position="503"/>
    </location>
</feature>
<dbReference type="PROSITE" id="PS00455">
    <property type="entry name" value="AMP_BINDING"/>
    <property type="match status" value="1"/>
</dbReference>
<feature type="domain" description="AMP-dependent synthetase/ligase" evidence="1">
    <location>
        <begin position="10"/>
        <end position="377"/>
    </location>
</feature>
<proteinExistence type="predicted"/>
<dbReference type="PANTHER" id="PTHR24096:SF267">
    <property type="entry name" value="MALONATE--COA LIGASE ACSF3, MITOCHONDRIAL"/>
    <property type="match status" value="1"/>
</dbReference>
<dbReference type="RefSeq" id="WP_376880703.1">
    <property type="nucleotide sequence ID" value="NZ_JBHUHP010000030.1"/>
</dbReference>
<evidence type="ECO:0000313" key="4">
    <source>
        <dbReference type="Proteomes" id="UP001597402"/>
    </source>
</evidence>
<dbReference type="SUPFAM" id="SSF56801">
    <property type="entry name" value="Acetyl-CoA synthetase-like"/>
    <property type="match status" value="1"/>
</dbReference>
<sequence length="523" mass="55971">MDTSMAAVLARAYARYPRSTAVTGAAHAVTFADLRERVLRVGAALVRLGTEPGDRVVLWLDNGQEFLEVEQAAFLCGFVRTALSPRLHVDDVLRIVDDCAPRVVVTDASRADQLVDRLPDGMAEVVVVGGGRAPRSHGYERLLASAAPAAPLTAAPAPTDLAALLYTSGTTGAPKAAMLTHRNWVAMISGLMAELPAIDHTDVVLHAGPMAHLSGSIGTACYARGAATATLTRFDPATTLRTVQELGVTVLPLVPTMLTSLTAEAETGRYDLSSLRAVPYGGSAISAEAARRAHARFGEVLVQVYGLSEALVPLAALPPAAHRSDPGDPVPRRLGSAGRPTPFVDLRLVSEEGVELSEVGERGEIQVRGGTVMQGYWRRPEQTEGILRPDGWLDTGDIGYRDEEGYLYIVDRKGDAIISGGINVYPAEVEKVISLLPEVHEVVVVGAPHEKWGETVTAVVALKPGRTLAADRVVDICRQHLAGYKKPTAVHFVDALPKTSNGKLWRRQVRDRFWAGRDRQVGA</sequence>
<dbReference type="Gene3D" id="3.40.50.12780">
    <property type="entry name" value="N-terminal domain of ligase-like"/>
    <property type="match status" value="1"/>
</dbReference>
<comment type="caution">
    <text evidence="3">The sequence shown here is derived from an EMBL/GenBank/DDBJ whole genome shotgun (WGS) entry which is preliminary data.</text>
</comment>
<protein>
    <submittedName>
        <fullName evidence="3">Class I adenylate-forming enzyme family protein</fullName>
    </submittedName>
</protein>
<dbReference type="EMBL" id="JBHUHP010000030">
    <property type="protein sequence ID" value="MFD2094167.1"/>
    <property type="molecule type" value="Genomic_DNA"/>
</dbReference>
<dbReference type="InterPro" id="IPR000873">
    <property type="entry name" value="AMP-dep_synth/lig_dom"/>
</dbReference>
<dbReference type="Pfam" id="PF00501">
    <property type="entry name" value="AMP-binding"/>
    <property type="match status" value="1"/>
</dbReference>
<evidence type="ECO:0000313" key="3">
    <source>
        <dbReference type="EMBL" id="MFD2094167.1"/>
    </source>
</evidence>
<reference evidence="4" key="1">
    <citation type="journal article" date="2019" name="Int. J. Syst. Evol. Microbiol.">
        <title>The Global Catalogue of Microorganisms (GCM) 10K type strain sequencing project: providing services to taxonomists for standard genome sequencing and annotation.</title>
        <authorList>
            <consortium name="The Broad Institute Genomics Platform"/>
            <consortium name="The Broad Institute Genome Sequencing Center for Infectious Disease"/>
            <person name="Wu L."/>
            <person name="Ma J."/>
        </authorList>
    </citation>
    <scope>NUCLEOTIDE SEQUENCE [LARGE SCALE GENOMIC DNA]</scope>
    <source>
        <strain evidence="4">JCM 3338</strain>
    </source>
</reference>
<dbReference type="Gene3D" id="3.30.300.30">
    <property type="match status" value="1"/>
</dbReference>
<evidence type="ECO:0000259" key="2">
    <source>
        <dbReference type="Pfam" id="PF13193"/>
    </source>
</evidence>
<dbReference type="InterPro" id="IPR045851">
    <property type="entry name" value="AMP-bd_C_sf"/>
</dbReference>
<evidence type="ECO:0000259" key="1">
    <source>
        <dbReference type="Pfam" id="PF00501"/>
    </source>
</evidence>
<gene>
    <name evidence="3" type="ORF">ACFSHS_21580</name>
</gene>
<organism evidence="3 4">
    <name type="scientific">Blastococcus deserti</name>
    <dbReference type="NCBI Taxonomy" id="2259033"/>
    <lineage>
        <taxon>Bacteria</taxon>
        <taxon>Bacillati</taxon>
        <taxon>Actinomycetota</taxon>
        <taxon>Actinomycetes</taxon>
        <taxon>Geodermatophilales</taxon>
        <taxon>Geodermatophilaceae</taxon>
        <taxon>Blastococcus</taxon>
    </lineage>
</organism>
<dbReference type="InterPro" id="IPR042099">
    <property type="entry name" value="ANL_N_sf"/>
</dbReference>
<accession>A0ABW4XGQ9</accession>
<dbReference type="InterPro" id="IPR020845">
    <property type="entry name" value="AMP-binding_CS"/>
</dbReference>
<keyword evidence="4" id="KW-1185">Reference proteome</keyword>
<name>A0ABW4XGQ9_9ACTN</name>
<dbReference type="PANTHER" id="PTHR24096">
    <property type="entry name" value="LONG-CHAIN-FATTY-ACID--COA LIGASE"/>
    <property type="match status" value="1"/>
</dbReference>
<dbReference type="Proteomes" id="UP001597402">
    <property type="component" value="Unassembled WGS sequence"/>
</dbReference>
<dbReference type="Pfam" id="PF13193">
    <property type="entry name" value="AMP-binding_C"/>
    <property type="match status" value="1"/>
</dbReference>